<keyword evidence="1" id="KW-1133">Transmembrane helix</keyword>
<evidence type="ECO:0008006" key="4">
    <source>
        <dbReference type="Google" id="ProtNLM"/>
    </source>
</evidence>
<keyword evidence="3" id="KW-1185">Reference proteome</keyword>
<dbReference type="EMBL" id="WJPO01000001">
    <property type="protein sequence ID" value="MRH19608.1"/>
    <property type="molecule type" value="Genomic_DNA"/>
</dbReference>
<evidence type="ECO:0000256" key="1">
    <source>
        <dbReference type="SAM" id="Phobius"/>
    </source>
</evidence>
<accession>A0A844BAB2</accession>
<dbReference type="AlphaFoldDB" id="A0A844BAB2"/>
<evidence type="ECO:0000313" key="2">
    <source>
        <dbReference type="EMBL" id="MRH19608.1"/>
    </source>
</evidence>
<organism evidence="2 3">
    <name type="scientific">Rhodovulum strictum</name>
    <dbReference type="NCBI Taxonomy" id="58314"/>
    <lineage>
        <taxon>Bacteria</taxon>
        <taxon>Pseudomonadati</taxon>
        <taxon>Pseudomonadota</taxon>
        <taxon>Alphaproteobacteria</taxon>
        <taxon>Rhodobacterales</taxon>
        <taxon>Paracoccaceae</taxon>
        <taxon>Rhodovulum</taxon>
    </lineage>
</organism>
<reference evidence="2 3" key="1">
    <citation type="submission" date="2019-11" db="EMBL/GenBank/DDBJ databases">
        <title>Draft Whole-Genome sequence of the marine photosynthetic bacterium Rhodovulum strictum DSM 11289.</title>
        <authorList>
            <person name="Kyndt J.A."/>
            <person name="Meyer T.E."/>
        </authorList>
    </citation>
    <scope>NUCLEOTIDE SEQUENCE [LARGE SCALE GENOMIC DNA]</scope>
    <source>
        <strain evidence="2 3">DSM 11289</strain>
    </source>
</reference>
<gene>
    <name evidence="2" type="ORF">GH815_01285</name>
</gene>
<keyword evidence="1" id="KW-0472">Membrane</keyword>
<protein>
    <recommendedName>
        <fullName evidence="4">CASP-like protein</fullName>
    </recommendedName>
</protein>
<proteinExistence type="predicted"/>
<keyword evidence="1" id="KW-0812">Transmembrane</keyword>
<name>A0A844BAB2_9RHOB</name>
<comment type="caution">
    <text evidence="2">The sequence shown here is derived from an EMBL/GenBank/DDBJ whole genome shotgun (WGS) entry which is preliminary data.</text>
</comment>
<evidence type="ECO:0000313" key="3">
    <source>
        <dbReference type="Proteomes" id="UP000466730"/>
    </source>
</evidence>
<feature type="transmembrane region" description="Helical" evidence="1">
    <location>
        <begin position="24"/>
        <end position="47"/>
    </location>
</feature>
<feature type="transmembrane region" description="Helical" evidence="1">
    <location>
        <begin position="68"/>
        <end position="88"/>
    </location>
</feature>
<dbReference type="OrthoDB" id="9835991at2"/>
<dbReference type="Proteomes" id="UP000466730">
    <property type="component" value="Unassembled WGS sequence"/>
</dbReference>
<dbReference type="RefSeq" id="WP_153746914.1">
    <property type="nucleotide sequence ID" value="NZ_BAAADI010000002.1"/>
</dbReference>
<sequence length="134" mass="14344">MEEITEEKVRAEWYRASIQVVREIGIFALKALITLNSGAFVVLLTFLGNATAQTAFSVPLSAIKFSMLCFLAGIISAFADIAVAYLVALTANPYTGKSALADWFVVPAYVGLATISLAAFSFGVWTVLDGVQAR</sequence>
<feature type="transmembrane region" description="Helical" evidence="1">
    <location>
        <begin position="108"/>
        <end position="128"/>
    </location>
</feature>